<dbReference type="InterPro" id="IPR005598">
    <property type="entry name" value="ATP_synth_I"/>
</dbReference>
<feature type="transmembrane region" description="Helical" evidence="6">
    <location>
        <begin position="73"/>
        <end position="96"/>
    </location>
</feature>
<evidence type="ECO:0000256" key="2">
    <source>
        <dbReference type="ARBA" id="ARBA00022475"/>
    </source>
</evidence>
<organism evidence="7 8">
    <name type="scientific">Spectribacter acetivorans</name>
    <dbReference type="NCBI Taxonomy" id="3075603"/>
    <lineage>
        <taxon>Bacteria</taxon>
        <taxon>Pseudomonadati</taxon>
        <taxon>Pseudomonadota</taxon>
        <taxon>Gammaproteobacteria</taxon>
        <taxon>Salinisphaerales</taxon>
        <taxon>Salinisphaeraceae</taxon>
        <taxon>Spectribacter</taxon>
    </lineage>
</organism>
<evidence type="ECO:0000256" key="1">
    <source>
        <dbReference type="ARBA" id="ARBA00004651"/>
    </source>
</evidence>
<evidence type="ECO:0000313" key="8">
    <source>
        <dbReference type="Proteomes" id="UP001259982"/>
    </source>
</evidence>
<keyword evidence="4 6" id="KW-1133">Transmembrane helix</keyword>
<accession>A0ABU3B9R8</accession>
<dbReference type="Pfam" id="PF03899">
    <property type="entry name" value="ATP-synt_I"/>
    <property type="match status" value="1"/>
</dbReference>
<evidence type="ECO:0000256" key="5">
    <source>
        <dbReference type="ARBA" id="ARBA00023136"/>
    </source>
</evidence>
<feature type="transmembrane region" description="Helical" evidence="6">
    <location>
        <begin position="39"/>
        <end position="61"/>
    </location>
</feature>
<dbReference type="Proteomes" id="UP001259982">
    <property type="component" value="Unassembled WGS sequence"/>
</dbReference>
<comment type="subcellular location">
    <subcellularLocation>
        <location evidence="1">Cell membrane</location>
        <topology evidence="1">Multi-pass membrane protein</topology>
    </subcellularLocation>
</comment>
<comment type="caution">
    <text evidence="7">The sequence shown here is derived from an EMBL/GenBank/DDBJ whole genome shotgun (WGS) entry which is preliminary data.</text>
</comment>
<keyword evidence="3 6" id="KW-0812">Transmembrane</keyword>
<keyword evidence="8" id="KW-1185">Reference proteome</keyword>
<protein>
    <submittedName>
        <fullName evidence="7">ATP synthase subunit I</fullName>
    </submittedName>
</protein>
<proteinExistence type="predicted"/>
<name>A0ABU3B9R8_9GAMM</name>
<evidence type="ECO:0000256" key="3">
    <source>
        <dbReference type="ARBA" id="ARBA00022692"/>
    </source>
</evidence>
<evidence type="ECO:0000313" key="7">
    <source>
        <dbReference type="EMBL" id="MDT0619236.1"/>
    </source>
</evidence>
<dbReference type="EMBL" id="JAVRHY010000012">
    <property type="protein sequence ID" value="MDT0619236.1"/>
    <property type="molecule type" value="Genomic_DNA"/>
</dbReference>
<keyword evidence="2" id="KW-1003">Cell membrane</keyword>
<keyword evidence="5 6" id="KW-0472">Membrane</keyword>
<gene>
    <name evidence="7" type="ORF">RM531_12190</name>
</gene>
<evidence type="ECO:0000256" key="6">
    <source>
        <dbReference type="SAM" id="Phobius"/>
    </source>
</evidence>
<evidence type="ECO:0000256" key="4">
    <source>
        <dbReference type="ARBA" id="ARBA00022989"/>
    </source>
</evidence>
<reference evidence="7 8" key="1">
    <citation type="submission" date="2023-09" db="EMBL/GenBank/DDBJ databases">
        <authorList>
            <person name="Rey-Velasco X."/>
        </authorList>
    </citation>
    <scope>NUCLEOTIDE SEQUENCE [LARGE SCALE GENOMIC DNA]</scope>
    <source>
        <strain evidence="7 8">P385</strain>
    </source>
</reference>
<sequence length="124" mass="13377">MKRLRLRGMRLALGVFAAQVMVGSTTALCWQLTRGGLNGWAALYGAAVAVVPGLFFAWITLRHPADADPKRVVRSLYIGEAGKLALTITLFTIGVLGFGAQFLALLSTYAICLACYWLAMAVNR</sequence>
<dbReference type="RefSeq" id="WP_311659603.1">
    <property type="nucleotide sequence ID" value="NZ_JAVRHY010000012.1"/>
</dbReference>
<feature type="transmembrane region" description="Helical" evidence="6">
    <location>
        <begin position="102"/>
        <end position="122"/>
    </location>
</feature>